<dbReference type="Proteomes" id="UP001501166">
    <property type="component" value="Unassembled WGS sequence"/>
</dbReference>
<dbReference type="RefSeq" id="WP_343756555.1">
    <property type="nucleotide sequence ID" value="NZ_BAAACW010000142.1"/>
</dbReference>
<comment type="caution">
    <text evidence="1">The sequence shown here is derived from an EMBL/GenBank/DDBJ whole genome shotgun (WGS) entry which is preliminary data.</text>
</comment>
<gene>
    <name evidence="1" type="ORF">GCM10008932_21680</name>
</gene>
<keyword evidence="2" id="KW-1185">Reference proteome</keyword>
<protein>
    <recommendedName>
        <fullName evidence="3">Mannose-6-phosphate isomerase</fullName>
    </recommendedName>
</protein>
<sequence>MNVKQLVNKALNDGEGILRLAPTWVPRSFCRPGKRIKLHPDDYFILGARGGIDERWLSSTTWAENGANTPEDEGLSYIIVDEYGKERVLLRDAIELFGKEIIGEFLWEKYRGWAMYSKFFDNAGPLPHHLHHDDEYAELVGAKGKPEMYFFPSQMNNHGGEFPFTFFGLNPETTKEELLDSLKNFSKGDNNILALSKAYKLEVDTGWNVEPGVLHAPGSLCTYEPQFASDVFAMYQSVLLNGQMVDESLLWKNTPKEEIGNYQHLMNVVDWDKNIDPDFRQKNYMRPIPIKSKEDMVKDGYIEEWICYKTRNVSAKRLTILPGETVKIKDNAPYGLICIQGHGTFGKWPIESPTLIRYGQLTHDEYFVTEKAAKNGIVITNPSASEPIVILKHFSDNPDLELIG</sequence>
<dbReference type="InterPro" id="IPR014710">
    <property type="entry name" value="RmlC-like_jellyroll"/>
</dbReference>
<reference evidence="2" key="1">
    <citation type="journal article" date="2019" name="Int. J. Syst. Evol. Microbiol.">
        <title>The Global Catalogue of Microorganisms (GCM) 10K type strain sequencing project: providing services to taxonomists for standard genome sequencing and annotation.</title>
        <authorList>
            <consortium name="The Broad Institute Genomics Platform"/>
            <consortium name="The Broad Institute Genome Sequencing Center for Infectious Disease"/>
            <person name="Wu L."/>
            <person name="Ma J."/>
        </authorList>
    </citation>
    <scope>NUCLEOTIDE SEQUENCE [LARGE SCALE GENOMIC DNA]</scope>
    <source>
        <strain evidence="2">JCM 12662</strain>
    </source>
</reference>
<evidence type="ECO:0008006" key="3">
    <source>
        <dbReference type="Google" id="ProtNLM"/>
    </source>
</evidence>
<proteinExistence type="predicted"/>
<dbReference type="Gene3D" id="2.60.120.10">
    <property type="entry name" value="Jelly Rolls"/>
    <property type="match status" value="1"/>
</dbReference>
<dbReference type="SUPFAM" id="SSF51182">
    <property type="entry name" value="RmlC-like cupins"/>
    <property type="match status" value="1"/>
</dbReference>
<organism evidence="1 2">
    <name type="scientific">Alkalibacterium iburiense</name>
    <dbReference type="NCBI Taxonomy" id="290589"/>
    <lineage>
        <taxon>Bacteria</taxon>
        <taxon>Bacillati</taxon>
        <taxon>Bacillota</taxon>
        <taxon>Bacilli</taxon>
        <taxon>Lactobacillales</taxon>
        <taxon>Carnobacteriaceae</taxon>
        <taxon>Alkalibacterium</taxon>
    </lineage>
</organism>
<name>A0ABP3HHG9_9LACT</name>
<evidence type="ECO:0000313" key="1">
    <source>
        <dbReference type="EMBL" id="GAA0369733.1"/>
    </source>
</evidence>
<dbReference type="EMBL" id="BAAACW010000142">
    <property type="protein sequence ID" value="GAA0369733.1"/>
    <property type="molecule type" value="Genomic_DNA"/>
</dbReference>
<dbReference type="InterPro" id="IPR011051">
    <property type="entry name" value="RmlC_Cupin_sf"/>
</dbReference>
<accession>A0ABP3HHG9</accession>
<evidence type="ECO:0000313" key="2">
    <source>
        <dbReference type="Proteomes" id="UP001501166"/>
    </source>
</evidence>